<comment type="similarity">
    <text evidence="5 6">Belongs to the FtsA/MreB family.</text>
</comment>
<organism evidence="7 8">
    <name type="scientific">Lebetimonas natsushimae</name>
    <dbReference type="NCBI Taxonomy" id="1936991"/>
    <lineage>
        <taxon>Bacteria</taxon>
        <taxon>Pseudomonadati</taxon>
        <taxon>Campylobacterota</taxon>
        <taxon>Epsilonproteobacteria</taxon>
        <taxon>Nautiliales</taxon>
        <taxon>Nautiliaceae</taxon>
        <taxon>Lebetimonas</taxon>
    </lineage>
</organism>
<dbReference type="EMBL" id="BDME01000001">
    <property type="protein sequence ID" value="GAX86736.1"/>
    <property type="molecule type" value="Genomic_DNA"/>
</dbReference>
<keyword evidence="8" id="KW-1185">Reference proteome</keyword>
<sequence length="341" mass="36684">MLNKLLGLFSSDLAIDLGTANTLVSVKGKGIVINEPSVVAIQDDKYKRKVLAVGHKAKEMVGKTPKNIIAIRPMKDGVIADFTVTEEMIRHFIQKVHNRKTLIRPRIVICVPFGLTQVERKAVKESAMSAGAREVYLIEEPMAAAIGAGLPVKEPQGSMVIDIGGGTTEIGVISLGGLVVSKSIRVAGDKFDKAIVDYINKKYNLIIGERTAEEIKKEIGSAVKLEEELTLQIQGKNRISGLLETINVTSEDIREALKEPVKDIGEAVKEVLEDTPADLAGDIVENGIVMTGGGALLRGLDTYISDLVNLPVFVAEEPLLAVAKGTGKVLDEIELLSTIDE</sequence>
<dbReference type="PANTHER" id="PTHR42749:SF1">
    <property type="entry name" value="CELL SHAPE-DETERMINING PROTEIN MREB"/>
    <property type="match status" value="1"/>
</dbReference>
<dbReference type="AlphaFoldDB" id="A0A292YB39"/>
<dbReference type="InterPro" id="IPR004753">
    <property type="entry name" value="MreB"/>
</dbReference>
<evidence type="ECO:0000313" key="7">
    <source>
        <dbReference type="EMBL" id="GAX86736.1"/>
    </source>
</evidence>
<evidence type="ECO:0000256" key="2">
    <source>
        <dbReference type="ARBA" id="ARBA00022741"/>
    </source>
</evidence>
<evidence type="ECO:0000256" key="1">
    <source>
        <dbReference type="ARBA" id="ARBA00022490"/>
    </source>
</evidence>
<dbReference type="CDD" id="cd10225">
    <property type="entry name" value="ASKHA_NBD_MreB-like"/>
    <property type="match status" value="1"/>
</dbReference>
<keyword evidence="4 6" id="KW-0133">Cell shape</keyword>
<comment type="function">
    <text evidence="6">Forms membrane-associated dynamic filaments that are essential for cell shape determination. Acts by regulating cell wall synthesis and cell elongation, and thus cell shape. A feedback loop between cell geometry and MreB localization may maintain elongated cell shape by targeting cell wall growth to regions of negative cell wall curvature.</text>
</comment>
<dbReference type="Pfam" id="PF06723">
    <property type="entry name" value="MreB_Mbl"/>
    <property type="match status" value="1"/>
</dbReference>
<feature type="binding site" evidence="6">
    <location>
        <begin position="293"/>
        <end position="296"/>
    </location>
    <ligand>
        <name>ATP</name>
        <dbReference type="ChEBI" id="CHEBI:30616"/>
    </ligand>
</feature>
<dbReference type="InterPro" id="IPR043129">
    <property type="entry name" value="ATPase_NBD"/>
</dbReference>
<comment type="subunit">
    <text evidence="6">Forms polymers.</text>
</comment>
<evidence type="ECO:0000256" key="5">
    <source>
        <dbReference type="ARBA" id="ARBA00023458"/>
    </source>
</evidence>
<feature type="binding site" evidence="6">
    <location>
        <begin position="19"/>
        <end position="21"/>
    </location>
    <ligand>
        <name>ATP</name>
        <dbReference type="ChEBI" id="CHEBI:30616"/>
    </ligand>
</feature>
<accession>A0A292YB39</accession>
<dbReference type="NCBIfam" id="TIGR00904">
    <property type="entry name" value="mreB"/>
    <property type="match status" value="1"/>
</dbReference>
<dbReference type="PRINTS" id="PR01652">
    <property type="entry name" value="SHAPEPROTEIN"/>
</dbReference>
<dbReference type="GO" id="GO:0005737">
    <property type="term" value="C:cytoplasm"/>
    <property type="evidence" value="ECO:0007669"/>
    <property type="project" value="UniProtKB-SubCell"/>
</dbReference>
<evidence type="ECO:0000256" key="3">
    <source>
        <dbReference type="ARBA" id="ARBA00022840"/>
    </source>
</evidence>
<keyword evidence="3 6" id="KW-0067">ATP-binding</keyword>
<dbReference type="GO" id="GO:0000902">
    <property type="term" value="P:cell morphogenesis"/>
    <property type="evidence" value="ECO:0007669"/>
    <property type="project" value="InterPro"/>
</dbReference>
<dbReference type="NCBIfam" id="NF010539">
    <property type="entry name" value="PRK13927.1"/>
    <property type="match status" value="1"/>
</dbReference>
<comment type="caution">
    <text evidence="7">The sequence shown here is derived from an EMBL/GenBank/DDBJ whole genome shotgun (WGS) entry which is preliminary data.</text>
</comment>
<comment type="subcellular location">
    <subcellularLocation>
        <location evidence="6">Cytoplasm</location>
    </subcellularLocation>
    <text evidence="6">Membrane-associated.</text>
</comment>
<dbReference type="PANTHER" id="PTHR42749">
    <property type="entry name" value="CELL SHAPE-DETERMINING PROTEIN MREB"/>
    <property type="match status" value="1"/>
</dbReference>
<dbReference type="RefSeq" id="WP_096257910.1">
    <property type="nucleotide sequence ID" value="NZ_BDME01000001.1"/>
</dbReference>
<dbReference type="InterPro" id="IPR056546">
    <property type="entry name" value="MreB_MamK-like"/>
</dbReference>
<reference evidence="7 8" key="1">
    <citation type="journal article" date="2017" name="Syst. Appl. Microbiol.">
        <title>Lebetimonas natsushimae sp. nov., a novel strictly anaerobic, moderately thermophilic chemoautotroph isolated from a deep-sea hydrothermal vent polychaete nest in the Mid-Okinawa Trough.</title>
        <authorList>
            <person name="Nagata R."/>
            <person name="Takaki Y."/>
            <person name="Tame A."/>
            <person name="Nunoura T."/>
            <person name="Muto H."/>
            <person name="Mino S."/>
            <person name="Sawayama S."/>
            <person name="Takai K."/>
            <person name="Nakagawa S."/>
        </authorList>
    </citation>
    <scope>NUCLEOTIDE SEQUENCE [LARGE SCALE GENOMIC DNA]</scope>
    <source>
        <strain evidence="7 8">HS1857</strain>
    </source>
</reference>
<feature type="binding site" evidence="6">
    <location>
        <begin position="165"/>
        <end position="167"/>
    </location>
    <ligand>
        <name>ATP</name>
        <dbReference type="ChEBI" id="CHEBI:30616"/>
    </ligand>
</feature>
<dbReference type="HAMAP" id="MF_02207">
    <property type="entry name" value="MreB"/>
    <property type="match status" value="1"/>
</dbReference>
<keyword evidence="1 6" id="KW-0963">Cytoplasm</keyword>
<name>A0A292YB39_9BACT</name>
<dbReference type="SUPFAM" id="SSF53067">
    <property type="entry name" value="Actin-like ATPase domain"/>
    <property type="match status" value="2"/>
</dbReference>
<gene>
    <name evidence="6" type="primary">mreB</name>
    <name evidence="7" type="ORF">LNAT_P0031</name>
</gene>
<dbReference type="Gene3D" id="3.30.420.40">
    <property type="match status" value="3"/>
</dbReference>
<dbReference type="OrthoDB" id="9768127at2"/>
<feature type="binding site" evidence="6">
    <location>
        <begin position="213"/>
        <end position="216"/>
    </location>
    <ligand>
        <name>ATP</name>
        <dbReference type="ChEBI" id="CHEBI:30616"/>
    </ligand>
</feature>
<protein>
    <recommendedName>
        <fullName evidence="6">Cell shape-determining protein MreB</fullName>
    </recommendedName>
</protein>
<keyword evidence="2 6" id="KW-0547">Nucleotide-binding</keyword>
<dbReference type="Proteomes" id="UP000217944">
    <property type="component" value="Unassembled WGS sequence"/>
</dbReference>
<dbReference type="GO" id="GO:0005524">
    <property type="term" value="F:ATP binding"/>
    <property type="evidence" value="ECO:0007669"/>
    <property type="project" value="UniProtKB-KW"/>
</dbReference>
<evidence type="ECO:0000256" key="4">
    <source>
        <dbReference type="ARBA" id="ARBA00022960"/>
    </source>
</evidence>
<evidence type="ECO:0000313" key="8">
    <source>
        <dbReference type="Proteomes" id="UP000217944"/>
    </source>
</evidence>
<dbReference type="GO" id="GO:0008360">
    <property type="term" value="P:regulation of cell shape"/>
    <property type="evidence" value="ECO:0007669"/>
    <property type="project" value="UniProtKB-UniRule"/>
</dbReference>
<proteinExistence type="inferred from homology"/>
<evidence type="ECO:0000256" key="6">
    <source>
        <dbReference type="HAMAP-Rule" id="MF_02207"/>
    </source>
</evidence>